<evidence type="ECO:0000313" key="2">
    <source>
        <dbReference type="EMBL" id="CAC5406112.1"/>
    </source>
</evidence>
<dbReference type="Proteomes" id="UP000507470">
    <property type="component" value="Unassembled WGS sequence"/>
</dbReference>
<name>A0A6J8DFF2_MYTCO</name>
<keyword evidence="1" id="KW-0732">Signal</keyword>
<organism evidence="2 3">
    <name type="scientific">Mytilus coruscus</name>
    <name type="common">Sea mussel</name>
    <dbReference type="NCBI Taxonomy" id="42192"/>
    <lineage>
        <taxon>Eukaryota</taxon>
        <taxon>Metazoa</taxon>
        <taxon>Spiralia</taxon>
        <taxon>Lophotrochozoa</taxon>
        <taxon>Mollusca</taxon>
        <taxon>Bivalvia</taxon>
        <taxon>Autobranchia</taxon>
        <taxon>Pteriomorphia</taxon>
        <taxon>Mytilida</taxon>
        <taxon>Mytiloidea</taxon>
        <taxon>Mytilidae</taxon>
        <taxon>Mytilinae</taxon>
        <taxon>Mytilus</taxon>
    </lineage>
</organism>
<proteinExistence type="predicted"/>
<feature type="chain" id="PRO_5026814739" evidence="1">
    <location>
        <begin position="19"/>
        <end position="150"/>
    </location>
</feature>
<dbReference type="EMBL" id="CACVKT020007172">
    <property type="protein sequence ID" value="CAC5406112.1"/>
    <property type="molecule type" value="Genomic_DNA"/>
</dbReference>
<keyword evidence="3" id="KW-1185">Reference proteome</keyword>
<gene>
    <name evidence="2" type="ORF">MCOR_39724</name>
</gene>
<evidence type="ECO:0000256" key="1">
    <source>
        <dbReference type="SAM" id="SignalP"/>
    </source>
</evidence>
<protein>
    <submittedName>
        <fullName evidence="2">Uncharacterized protein</fullName>
    </submittedName>
</protein>
<dbReference type="AlphaFoldDB" id="A0A6J8DFF2"/>
<reference evidence="2 3" key="1">
    <citation type="submission" date="2020-06" db="EMBL/GenBank/DDBJ databases">
        <authorList>
            <person name="Li R."/>
            <person name="Bekaert M."/>
        </authorList>
    </citation>
    <scope>NUCLEOTIDE SEQUENCE [LARGE SCALE GENOMIC DNA]</scope>
    <source>
        <strain evidence="3">wild</strain>
    </source>
</reference>
<accession>A0A6J8DFF2</accession>
<sequence>MNFVRFSLVLFLIDLVSCNPVKNVGFYNLDPYSVIAVPKRNPLKWRQLFFESKFKLAKEGEEIIVPEDGLIKVEVTATVSVGANKSRLTVVVCVELIQSNKTCQRIKHGDIVFLNEIFSVKRNDRIRVIVLGTDQIYASFEYNRFRIYYI</sequence>
<evidence type="ECO:0000313" key="3">
    <source>
        <dbReference type="Proteomes" id="UP000507470"/>
    </source>
</evidence>
<feature type="signal peptide" evidence="1">
    <location>
        <begin position="1"/>
        <end position="18"/>
    </location>
</feature>
<dbReference type="OrthoDB" id="10291341at2759"/>